<name>A0AA88E5H8_FICCA</name>
<evidence type="ECO:0000313" key="1">
    <source>
        <dbReference type="EMBL" id="GMN67950.1"/>
    </source>
</evidence>
<sequence>MNASNVILHEHRRKKPKLERSARECLGVNVHEHGGTRDEVAELLKMGHFKEFLTDKGKDTYGLGSEPKEQKVIQQIEDTPSPPTVRKSIGVIYRGSTYNGDTMSTIKAHRRKALQPVAAILLDDLGEYSQQ</sequence>
<accession>A0AA88E5H8</accession>
<dbReference type="EMBL" id="BTGU01000524">
    <property type="protein sequence ID" value="GMN67950.1"/>
    <property type="molecule type" value="Genomic_DNA"/>
</dbReference>
<reference evidence="1" key="1">
    <citation type="submission" date="2023-07" db="EMBL/GenBank/DDBJ databases">
        <title>draft genome sequence of fig (Ficus carica).</title>
        <authorList>
            <person name="Takahashi T."/>
            <person name="Nishimura K."/>
        </authorList>
    </citation>
    <scope>NUCLEOTIDE SEQUENCE</scope>
</reference>
<dbReference type="Proteomes" id="UP001187192">
    <property type="component" value="Unassembled WGS sequence"/>
</dbReference>
<dbReference type="AlphaFoldDB" id="A0AA88E5H8"/>
<comment type="caution">
    <text evidence="1">The sequence shown here is derived from an EMBL/GenBank/DDBJ whole genome shotgun (WGS) entry which is preliminary data.</text>
</comment>
<proteinExistence type="predicted"/>
<evidence type="ECO:0000313" key="2">
    <source>
        <dbReference type="Proteomes" id="UP001187192"/>
    </source>
</evidence>
<keyword evidence="2" id="KW-1185">Reference proteome</keyword>
<organism evidence="1 2">
    <name type="scientific">Ficus carica</name>
    <name type="common">Common fig</name>
    <dbReference type="NCBI Taxonomy" id="3494"/>
    <lineage>
        <taxon>Eukaryota</taxon>
        <taxon>Viridiplantae</taxon>
        <taxon>Streptophyta</taxon>
        <taxon>Embryophyta</taxon>
        <taxon>Tracheophyta</taxon>
        <taxon>Spermatophyta</taxon>
        <taxon>Magnoliopsida</taxon>
        <taxon>eudicotyledons</taxon>
        <taxon>Gunneridae</taxon>
        <taxon>Pentapetalae</taxon>
        <taxon>rosids</taxon>
        <taxon>fabids</taxon>
        <taxon>Rosales</taxon>
        <taxon>Moraceae</taxon>
        <taxon>Ficeae</taxon>
        <taxon>Ficus</taxon>
    </lineage>
</organism>
<gene>
    <name evidence="1" type="ORF">TIFTF001_037006</name>
</gene>
<protein>
    <submittedName>
        <fullName evidence="1">Uncharacterized protein</fullName>
    </submittedName>
</protein>